<reference evidence="1 2" key="1">
    <citation type="journal article" date="2021" name="Hortic Res">
        <title>Chromosome-scale assembly of the Dendrobium chrysotoxum genome enhances the understanding of orchid evolution.</title>
        <authorList>
            <person name="Zhang Y."/>
            <person name="Zhang G.Q."/>
            <person name="Zhang D."/>
            <person name="Liu X.D."/>
            <person name="Xu X.Y."/>
            <person name="Sun W.H."/>
            <person name="Yu X."/>
            <person name="Zhu X."/>
            <person name="Wang Z.W."/>
            <person name="Zhao X."/>
            <person name="Zhong W.Y."/>
            <person name="Chen H."/>
            <person name="Yin W.L."/>
            <person name="Huang T."/>
            <person name="Niu S.C."/>
            <person name="Liu Z.J."/>
        </authorList>
    </citation>
    <scope>NUCLEOTIDE SEQUENCE [LARGE SCALE GENOMIC DNA]</scope>
    <source>
        <strain evidence="1">Lindl</strain>
    </source>
</reference>
<name>A0AAV7FYU7_DENCH</name>
<dbReference type="Proteomes" id="UP000775213">
    <property type="component" value="Unassembled WGS sequence"/>
</dbReference>
<evidence type="ECO:0000313" key="2">
    <source>
        <dbReference type="Proteomes" id="UP000775213"/>
    </source>
</evidence>
<gene>
    <name evidence="1" type="ORF">IEQ34_022837</name>
</gene>
<sequence length="107" mass="12152">MFDAEGIIIEGDNINVIKFFQDVMNKVDVKNVKSEGDFGDPIWWTNWIPNLVEFGPCDHLISRKLEYIKGNTSPSYVLVRGSPKVGLQVEGEDHLLEFARDGGLEWL</sequence>
<proteinExistence type="predicted"/>
<protein>
    <submittedName>
        <fullName evidence="1">Uncharacterized protein</fullName>
    </submittedName>
</protein>
<dbReference type="EMBL" id="JAGFBR010000019">
    <property type="protein sequence ID" value="KAH0449037.1"/>
    <property type="molecule type" value="Genomic_DNA"/>
</dbReference>
<keyword evidence="2" id="KW-1185">Reference proteome</keyword>
<organism evidence="1 2">
    <name type="scientific">Dendrobium chrysotoxum</name>
    <name type="common">Orchid</name>
    <dbReference type="NCBI Taxonomy" id="161865"/>
    <lineage>
        <taxon>Eukaryota</taxon>
        <taxon>Viridiplantae</taxon>
        <taxon>Streptophyta</taxon>
        <taxon>Embryophyta</taxon>
        <taxon>Tracheophyta</taxon>
        <taxon>Spermatophyta</taxon>
        <taxon>Magnoliopsida</taxon>
        <taxon>Liliopsida</taxon>
        <taxon>Asparagales</taxon>
        <taxon>Orchidaceae</taxon>
        <taxon>Epidendroideae</taxon>
        <taxon>Malaxideae</taxon>
        <taxon>Dendrobiinae</taxon>
        <taxon>Dendrobium</taxon>
    </lineage>
</organism>
<accession>A0AAV7FYU7</accession>
<dbReference type="AlphaFoldDB" id="A0AAV7FYU7"/>
<comment type="caution">
    <text evidence="1">The sequence shown here is derived from an EMBL/GenBank/DDBJ whole genome shotgun (WGS) entry which is preliminary data.</text>
</comment>
<evidence type="ECO:0000313" key="1">
    <source>
        <dbReference type="EMBL" id="KAH0449037.1"/>
    </source>
</evidence>